<keyword evidence="1" id="KW-0238">DNA-binding</keyword>
<dbReference type="PROSITE" id="PS50943">
    <property type="entry name" value="HTH_CROC1"/>
    <property type="match status" value="1"/>
</dbReference>
<dbReference type="GO" id="GO:0003700">
    <property type="term" value="F:DNA-binding transcription factor activity"/>
    <property type="evidence" value="ECO:0007669"/>
    <property type="project" value="TreeGrafter"/>
</dbReference>
<dbReference type="EMBL" id="JACRSU010000002">
    <property type="protein sequence ID" value="MBC8540856.1"/>
    <property type="molecule type" value="Genomic_DNA"/>
</dbReference>
<dbReference type="InterPro" id="IPR050807">
    <property type="entry name" value="TransReg_Diox_bact_type"/>
</dbReference>
<accession>A0A926DM72</accession>
<dbReference type="GO" id="GO:0003677">
    <property type="term" value="F:DNA binding"/>
    <property type="evidence" value="ECO:0007669"/>
    <property type="project" value="UniProtKB-KW"/>
</dbReference>
<evidence type="ECO:0000313" key="4">
    <source>
        <dbReference type="Proteomes" id="UP000611762"/>
    </source>
</evidence>
<proteinExistence type="predicted"/>
<dbReference type="RefSeq" id="WP_249312046.1">
    <property type="nucleotide sequence ID" value="NZ_JACRSU010000002.1"/>
</dbReference>
<reference evidence="3" key="1">
    <citation type="submission" date="2020-08" db="EMBL/GenBank/DDBJ databases">
        <title>Genome public.</title>
        <authorList>
            <person name="Liu C."/>
            <person name="Sun Q."/>
        </authorList>
    </citation>
    <scope>NUCLEOTIDE SEQUENCE</scope>
    <source>
        <strain evidence="3">H8</strain>
    </source>
</reference>
<dbReference type="Proteomes" id="UP000611762">
    <property type="component" value="Unassembled WGS sequence"/>
</dbReference>
<protein>
    <submittedName>
        <fullName evidence="3">Helix-turn-helix transcriptional regulator</fullName>
    </submittedName>
</protein>
<dbReference type="SUPFAM" id="SSF47413">
    <property type="entry name" value="lambda repressor-like DNA-binding domains"/>
    <property type="match status" value="1"/>
</dbReference>
<gene>
    <name evidence="3" type="ORF">H8698_07680</name>
</gene>
<evidence type="ECO:0000313" key="3">
    <source>
        <dbReference type="EMBL" id="MBC8540856.1"/>
    </source>
</evidence>
<dbReference type="SMART" id="SM00530">
    <property type="entry name" value="HTH_XRE"/>
    <property type="match status" value="1"/>
</dbReference>
<dbReference type="GO" id="GO:0005829">
    <property type="term" value="C:cytosol"/>
    <property type="evidence" value="ECO:0007669"/>
    <property type="project" value="TreeGrafter"/>
</dbReference>
<organism evidence="3 4">
    <name type="scientific">Congzhengia minquanensis</name>
    <dbReference type="NCBI Taxonomy" id="2763657"/>
    <lineage>
        <taxon>Bacteria</taxon>
        <taxon>Bacillati</taxon>
        <taxon>Bacillota</taxon>
        <taxon>Clostridia</taxon>
        <taxon>Eubacteriales</taxon>
        <taxon>Oscillospiraceae</taxon>
        <taxon>Congzhengia</taxon>
    </lineage>
</organism>
<comment type="caution">
    <text evidence="3">The sequence shown here is derived from an EMBL/GenBank/DDBJ whole genome shotgun (WGS) entry which is preliminary data.</text>
</comment>
<dbReference type="Pfam" id="PF01381">
    <property type="entry name" value="HTH_3"/>
    <property type="match status" value="1"/>
</dbReference>
<evidence type="ECO:0000259" key="2">
    <source>
        <dbReference type="PROSITE" id="PS50943"/>
    </source>
</evidence>
<dbReference type="PANTHER" id="PTHR46797">
    <property type="entry name" value="HTH-TYPE TRANSCRIPTIONAL REGULATOR"/>
    <property type="match status" value="1"/>
</dbReference>
<feature type="domain" description="HTH cro/C1-type" evidence="2">
    <location>
        <begin position="13"/>
        <end position="69"/>
    </location>
</feature>
<name>A0A926DM72_9FIRM</name>
<evidence type="ECO:0000256" key="1">
    <source>
        <dbReference type="ARBA" id="ARBA00023125"/>
    </source>
</evidence>
<sequence>MDKKYYKIIGKNIAYYRKQKHLTQEGFAMRANVTRSYISQIEAKNLDVLPSLPMLIHLGEILGIEPYLLLVDKKT</sequence>
<keyword evidence="4" id="KW-1185">Reference proteome</keyword>
<dbReference type="Gene3D" id="1.10.260.40">
    <property type="entry name" value="lambda repressor-like DNA-binding domains"/>
    <property type="match status" value="1"/>
</dbReference>
<dbReference type="AlphaFoldDB" id="A0A926DM72"/>
<dbReference type="InterPro" id="IPR001387">
    <property type="entry name" value="Cro/C1-type_HTH"/>
</dbReference>
<dbReference type="InterPro" id="IPR010982">
    <property type="entry name" value="Lambda_DNA-bd_dom_sf"/>
</dbReference>
<dbReference type="PANTHER" id="PTHR46797:SF1">
    <property type="entry name" value="METHYLPHOSPHONATE SYNTHASE"/>
    <property type="match status" value="1"/>
</dbReference>
<dbReference type="CDD" id="cd00093">
    <property type="entry name" value="HTH_XRE"/>
    <property type="match status" value="1"/>
</dbReference>